<feature type="transmembrane region" description="Helical" evidence="2">
    <location>
        <begin position="705"/>
        <end position="727"/>
    </location>
</feature>
<protein>
    <recommendedName>
        <fullName evidence="5">DUF4238 domain-containing protein</fullName>
    </recommendedName>
</protein>
<evidence type="ECO:0000313" key="3">
    <source>
        <dbReference type="EMBL" id="PFH45973.1"/>
    </source>
</evidence>
<keyword evidence="2" id="KW-0812">Transmembrane</keyword>
<sequence length="730" mass="82931">MSTDNQYLHYIPRFVLRRFHVQAGTGEEDRQEPKQRANGKKRGRRNSQAAAQEVIHYFDLDTVKLETRTASGVYGVLQKNVKGIGNFSQLEQKLSHLETEASTIVEKIHDSLDRGRFQIERRQLEDLRRYLFIMQYRRAIFCQDECTNDGHPDSAAIASWITRVKQTTGIDSPAGVWFHFLGTLLDTPHKSLLSRYRETKLELHNKFGFLPLLEDDLDDYASADYATFAEYYFLGVVAAATDTEFIVSNNSFGIWEGSFLEEVPGVHRVFVISPRVAILLRNNRCKSPFVTMSVDSDLFDIPIAPAQVEYAGGKQFMFHDEMMEHRMSRSARRDAFKFTIVKLTKPQTMAVNNLIMLNVTEKGSVTFRSRDAMVESILMYRYTFHPLAVRNRHQFASLANELMGGSGRREGSGDAIGNRISGPPNDQDILDIFVNGEVTFNSDYDRAYHIYNMASDEVMTMIVVECLGRQLVYERMPALYREPIDVDEDAYTNPFAKLVETLPKADSEKVMTVMKELVPPGIRRSHNPNINELLHQVTIVGVLDWLAKNREDVLERLFPDIQFIASRRSSRSSRRPSEEIYDTDTSLDTSNLPGQHEQGSDMIRTVKTSSPTRMSPEAIMVNQEDRSGEYTHISQKTSALDFSISQKKDTVNPKHSTPVCEHNSNSDTSASQVRDTDHAATSDADRRQTASHDAKQSHGKKGTSWKTIATVFVTACIVIKVVVLPLWRKI</sequence>
<evidence type="ECO:0000256" key="2">
    <source>
        <dbReference type="SAM" id="Phobius"/>
    </source>
</evidence>
<dbReference type="OrthoDB" id="5340163at2759"/>
<feature type="compositionally biased region" description="Polar residues" evidence="1">
    <location>
        <begin position="583"/>
        <end position="593"/>
    </location>
</feature>
<evidence type="ECO:0000256" key="1">
    <source>
        <dbReference type="SAM" id="MobiDB-lite"/>
    </source>
</evidence>
<dbReference type="InterPro" id="IPR025332">
    <property type="entry name" value="DUF4238"/>
</dbReference>
<keyword evidence="2" id="KW-1133">Transmembrane helix</keyword>
<feature type="region of interest" description="Disordered" evidence="1">
    <location>
        <begin position="645"/>
        <end position="701"/>
    </location>
</feature>
<feature type="compositionally biased region" description="Polar residues" evidence="1">
    <location>
        <begin position="662"/>
        <end position="673"/>
    </location>
</feature>
<reference evidence="3 4" key="1">
    <citation type="submission" date="2014-02" db="EMBL/GenBank/DDBJ databases">
        <title>Transposable element dynamics among asymbiotic and ectomycorrhizal Amanita fungi.</title>
        <authorList>
            <consortium name="DOE Joint Genome Institute"/>
            <person name="Hess J."/>
            <person name="Skrede I."/>
            <person name="Wolfe B."/>
            <person name="LaButti K."/>
            <person name="Ohm R.A."/>
            <person name="Grigoriev I.V."/>
            <person name="Pringle A."/>
        </authorList>
    </citation>
    <scope>NUCLEOTIDE SEQUENCE [LARGE SCALE GENOMIC DNA]</scope>
    <source>
        <strain evidence="3 4">SKay4041</strain>
    </source>
</reference>
<proteinExistence type="predicted"/>
<evidence type="ECO:0000313" key="4">
    <source>
        <dbReference type="Proteomes" id="UP000242287"/>
    </source>
</evidence>
<feature type="region of interest" description="Disordered" evidence="1">
    <location>
        <begin position="568"/>
        <end position="616"/>
    </location>
</feature>
<feature type="region of interest" description="Disordered" evidence="1">
    <location>
        <begin position="24"/>
        <end position="47"/>
    </location>
</feature>
<evidence type="ECO:0008006" key="5">
    <source>
        <dbReference type="Google" id="ProtNLM"/>
    </source>
</evidence>
<keyword evidence="2" id="KW-0472">Membrane</keyword>
<dbReference type="AlphaFoldDB" id="A0A2A9NEA1"/>
<gene>
    <name evidence="3" type="ORF">AMATHDRAFT_8419</name>
</gene>
<accession>A0A2A9NEA1</accession>
<name>A0A2A9NEA1_9AGAR</name>
<dbReference type="Pfam" id="PF14022">
    <property type="entry name" value="DUF4238"/>
    <property type="match status" value="1"/>
</dbReference>
<organism evidence="3 4">
    <name type="scientific">Amanita thiersii Skay4041</name>
    <dbReference type="NCBI Taxonomy" id="703135"/>
    <lineage>
        <taxon>Eukaryota</taxon>
        <taxon>Fungi</taxon>
        <taxon>Dikarya</taxon>
        <taxon>Basidiomycota</taxon>
        <taxon>Agaricomycotina</taxon>
        <taxon>Agaricomycetes</taxon>
        <taxon>Agaricomycetidae</taxon>
        <taxon>Agaricales</taxon>
        <taxon>Pluteineae</taxon>
        <taxon>Amanitaceae</taxon>
        <taxon>Amanita</taxon>
    </lineage>
</organism>
<dbReference type="Proteomes" id="UP000242287">
    <property type="component" value="Unassembled WGS sequence"/>
</dbReference>
<keyword evidence="4" id="KW-1185">Reference proteome</keyword>
<feature type="compositionally biased region" description="Basic and acidic residues" evidence="1">
    <location>
        <begin position="674"/>
        <end position="696"/>
    </location>
</feature>
<dbReference type="EMBL" id="KZ302259">
    <property type="protein sequence ID" value="PFH45973.1"/>
    <property type="molecule type" value="Genomic_DNA"/>
</dbReference>